<evidence type="ECO:0000256" key="2">
    <source>
        <dbReference type="SAM" id="MobiDB-lite"/>
    </source>
</evidence>
<dbReference type="RefSeq" id="WP_093516230.1">
    <property type="nucleotide sequence ID" value="NZ_FOSK01000001.1"/>
</dbReference>
<evidence type="ECO:0008006" key="5">
    <source>
        <dbReference type="Google" id="ProtNLM"/>
    </source>
</evidence>
<evidence type="ECO:0000313" key="4">
    <source>
        <dbReference type="Proteomes" id="UP000199598"/>
    </source>
</evidence>
<accession>A0A1I3VCR2</accession>
<evidence type="ECO:0000256" key="1">
    <source>
        <dbReference type="SAM" id="Coils"/>
    </source>
</evidence>
<dbReference type="EMBL" id="FOSK01000001">
    <property type="protein sequence ID" value="SFJ93118.1"/>
    <property type="molecule type" value="Genomic_DNA"/>
</dbReference>
<organism evidence="3 4">
    <name type="scientific">Pseudovibrio ascidiaceicola</name>
    <dbReference type="NCBI Taxonomy" id="285279"/>
    <lineage>
        <taxon>Bacteria</taxon>
        <taxon>Pseudomonadati</taxon>
        <taxon>Pseudomonadota</taxon>
        <taxon>Alphaproteobacteria</taxon>
        <taxon>Hyphomicrobiales</taxon>
        <taxon>Stappiaceae</taxon>
        <taxon>Pseudovibrio</taxon>
    </lineage>
</organism>
<sequence length="1072" mass="119467">MAKGKLEVAEHQWAQKIYKQYSWPFNAYDGDPTPAKVAAHCKQKSSNYKKALKKYATEKKNLKTQAQIDTFVPLYKNCQDYLTLADNYLKVPNIADANEALDDVAAILDAMGNLFTRESGGAANGAAKQDLSAAKRQKELEENASRLAFYGSLKKEIHNPEQQQYFNDIYKQAEWNIGETAKHILTGNLKQADDLIFQTESNLKGLEGLVALVRKQTTDLDNAKTALSDAKSRMASAYKLRKTITDKQAKKEFEDQHKQAKTQIKTAEGMLKKDELKEARPVLASIDHLVEQMEYATGTNTWTPMDPKYARELKGYKIDLQLNYQQINSIPDKAAKRDFEKHYQTAINLVADTEVLIEGDGRAAEDKVKSNIATLRDELRQIELCVSKSFDTFPSDPGDAGQQQAGNTLQQELDECHGDFQAAQTELNRVIKNKGALTDPQISKQFTAFAEAAQSYISEGLQYVASEKIQEAKGKLQTCTSAITSMEFLLESTQAANSGGDQSGTSQSQAKPTKSPAEQVKAEHQAIMTRIKNLLAQEAIIQDQKQQEDFATYKLLADQMDSMISDLIQRDKVSDARAELVQLEGMASNLQACIDEANSMNSLRSTQQRDEQRIAEERQQAGAYRTALNTAQRTAKKLEAQQPQILDPGKQQRYAALLTQIGGLITEIGGILATSHEDRIQRTAQLMPRLDGFILQAQDIYQGAMAAQQLEESLRASANECRAKAKAVAAKAAFLRKNKTDLKNPQQQTQLGTYLGQITDKIREINLTLASKDPNRVAKAEALLPLLNDAYMQAQNYYNKSLSAPAPTPHHLKKDEIRYKHRAKGIRNNVDSRATPNGPNPDFYCEQQDGMFCLKHSINACLGFGAITPQDMEDGLLATSVEGFKAQTDRQLFSELKNFYPGLKMDDMLREKAKDPEDFYRKAAKKQFSQLLGGVSPADYIRERGSDPHSAVAIMKAKQKELGLPDLKDTFLDKPKTPADLQKNVDKVKEITSDADVDRLVVGAGAHFIALRKNAEGDWFEVDSQKAAAQRIDLEQYFREKALQHKNEALAILHFDGDVNADATKGASQPRR</sequence>
<feature type="compositionally biased region" description="Low complexity" evidence="2">
    <location>
        <begin position="498"/>
        <end position="509"/>
    </location>
</feature>
<evidence type="ECO:0000313" key="3">
    <source>
        <dbReference type="EMBL" id="SFJ93118.1"/>
    </source>
</evidence>
<keyword evidence="1" id="KW-0175">Coiled coil</keyword>
<proteinExistence type="predicted"/>
<protein>
    <recommendedName>
        <fullName evidence="5">Ubiquitinyl hydrolase 1</fullName>
    </recommendedName>
</protein>
<feature type="coiled-coil region" evidence="1">
    <location>
        <begin position="600"/>
        <end position="641"/>
    </location>
</feature>
<gene>
    <name evidence="3" type="ORF">SAMN04488518_101324</name>
</gene>
<dbReference type="Proteomes" id="UP000199598">
    <property type="component" value="Unassembled WGS sequence"/>
</dbReference>
<name>A0A1I3VCR2_9HYPH</name>
<feature type="region of interest" description="Disordered" evidence="2">
    <location>
        <begin position="495"/>
        <end position="519"/>
    </location>
</feature>
<comment type="caution">
    <text evidence="3">The sequence shown here is derived from an EMBL/GenBank/DDBJ whole genome shotgun (WGS) entry which is preliminary data.</text>
</comment>
<keyword evidence="4" id="KW-1185">Reference proteome</keyword>
<reference evidence="3 4" key="1">
    <citation type="submission" date="2016-10" db="EMBL/GenBank/DDBJ databases">
        <authorList>
            <person name="Varghese N."/>
            <person name="Submissions S."/>
        </authorList>
    </citation>
    <scope>NUCLEOTIDE SEQUENCE [LARGE SCALE GENOMIC DNA]</scope>
    <source>
        <strain evidence="3 4">DSM 16392</strain>
    </source>
</reference>